<feature type="domain" description="HRDC" evidence="17">
    <location>
        <begin position="479"/>
        <end position="559"/>
    </location>
</feature>
<evidence type="ECO:0000256" key="6">
    <source>
        <dbReference type="ARBA" id="ARBA00022525"/>
    </source>
</evidence>
<comment type="caution">
    <text evidence="18">The sequence shown here is derived from an EMBL/GenBank/DDBJ whole genome shotgun (WGS) entry which is preliminary data.</text>
</comment>
<dbReference type="Gene3D" id="1.10.150.80">
    <property type="entry name" value="HRDC domain"/>
    <property type="match status" value="1"/>
</dbReference>
<dbReference type="Pfam" id="PF00570">
    <property type="entry name" value="HRDC"/>
    <property type="match status" value="1"/>
</dbReference>
<dbReference type="SMART" id="SM00474">
    <property type="entry name" value="35EXOc"/>
    <property type="match status" value="1"/>
</dbReference>
<comment type="similarity">
    <text evidence="4">Belongs to the AB hydrolase superfamily. Lipase family.</text>
</comment>
<dbReference type="Gene3D" id="3.30.420.10">
    <property type="entry name" value="Ribonuclease H-like superfamily/Ribonuclease H"/>
    <property type="match status" value="1"/>
</dbReference>
<evidence type="ECO:0000256" key="15">
    <source>
        <dbReference type="ARBA" id="ARBA00070365"/>
    </source>
</evidence>
<keyword evidence="10" id="KW-0271">Exosome</keyword>
<evidence type="ECO:0000256" key="10">
    <source>
        <dbReference type="ARBA" id="ARBA00022835"/>
    </source>
</evidence>
<dbReference type="PROSITE" id="PS50967">
    <property type="entry name" value="HRDC"/>
    <property type="match status" value="1"/>
</dbReference>
<dbReference type="GO" id="GO:0008970">
    <property type="term" value="F:phospholipase A1 activity"/>
    <property type="evidence" value="ECO:0007669"/>
    <property type="project" value="UniProtKB-EC"/>
</dbReference>
<evidence type="ECO:0000256" key="5">
    <source>
        <dbReference type="ARBA" id="ARBA00013179"/>
    </source>
</evidence>
<dbReference type="GO" id="GO:0004527">
    <property type="term" value="F:exonuclease activity"/>
    <property type="evidence" value="ECO:0007669"/>
    <property type="project" value="UniProtKB-KW"/>
</dbReference>
<feature type="region of interest" description="Disordered" evidence="16">
    <location>
        <begin position="670"/>
        <end position="765"/>
    </location>
</feature>
<dbReference type="InterPro" id="IPR049559">
    <property type="entry name" value="Rrp6p-like_exo"/>
</dbReference>
<dbReference type="FunFam" id="1.10.150.80:FF:000001">
    <property type="entry name" value="Putative exosome component 10"/>
    <property type="match status" value="1"/>
</dbReference>
<evidence type="ECO:0000256" key="11">
    <source>
        <dbReference type="ARBA" id="ARBA00022839"/>
    </source>
</evidence>
<evidence type="ECO:0000256" key="3">
    <source>
        <dbReference type="ARBA" id="ARBA00004613"/>
    </source>
</evidence>
<dbReference type="InterPro" id="IPR045092">
    <property type="entry name" value="Rrp6-like"/>
</dbReference>
<dbReference type="Pfam" id="PF00151">
    <property type="entry name" value="Lipase"/>
    <property type="match status" value="1"/>
</dbReference>
<dbReference type="SMART" id="SM00341">
    <property type="entry name" value="HRDC"/>
    <property type="match status" value="1"/>
</dbReference>
<dbReference type="GO" id="GO:0006364">
    <property type="term" value="P:rRNA processing"/>
    <property type="evidence" value="ECO:0007669"/>
    <property type="project" value="UniProtKB-KW"/>
</dbReference>
<dbReference type="InterPro" id="IPR036397">
    <property type="entry name" value="RNaseH_sf"/>
</dbReference>
<dbReference type="Proteomes" id="UP001607303">
    <property type="component" value="Unassembled WGS sequence"/>
</dbReference>
<organism evidence="18 19">
    <name type="scientific">Vespula maculifrons</name>
    <name type="common">Eastern yellow jacket</name>
    <name type="synonym">Wasp</name>
    <dbReference type="NCBI Taxonomy" id="7453"/>
    <lineage>
        <taxon>Eukaryota</taxon>
        <taxon>Metazoa</taxon>
        <taxon>Ecdysozoa</taxon>
        <taxon>Arthropoda</taxon>
        <taxon>Hexapoda</taxon>
        <taxon>Insecta</taxon>
        <taxon>Pterygota</taxon>
        <taxon>Neoptera</taxon>
        <taxon>Endopterygota</taxon>
        <taxon>Hymenoptera</taxon>
        <taxon>Apocrita</taxon>
        <taxon>Aculeata</taxon>
        <taxon>Vespoidea</taxon>
        <taxon>Vespidae</taxon>
        <taxon>Vespinae</taxon>
        <taxon>Vespula</taxon>
    </lineage>
</organism>
<keyword evidence="6" id="KW-0964">Secreted</keyword>
<sequence length="1279" mass="147801">METTENWDDNNEIFIIDNEKKKKENIEDKQVIAGFATFDDYLKEVFDAIREGIKAANNLPTGENFNYYECFPSFNKARKGDSERLLKMMQKIIKLSGVSGNIERRDIEEKFELLLEANDVFLDKAGLCMDEECGILKNPEIELVVSQTKKDVTGSWNLISSTNSKQLLDKSKTAQAVRLLTARNIQRPQLTFKDKIDNSLKPWQPKIKDKPNSLKPLAIYLEETEDGEVFCHPYEFELNKFQPPENQLQKEEPVKYKELHETPLIMINKPEDIKILLNDLKRYQEIAVDLEHHSYRSFQGITCLMQISTGDTDYIIDTLTLRSELHELNEIFTKSTILKVFHGAEFDIQWLQRDLSIYVVNMFDTHQAAKQLNLPYLSLAYLLKRFCNIDPNKHFQLADWRIRPLPDELLKYAREDTHYLLHIKDILRNALIDSSNGKTNILKAVYDRSTEICKLTYIKPIWTEESYVDMYRKSQKLFNNKQIYALKELHKWRDMTAREEDDSTGYVLPNHMLLNIAETLPREMQGILACCNPIPPLLRQNLLKLHKIILKARDQSLIKPVKESDIRQRFVRENHAINSEAWAYSPHDIPSGTEVRADLPCLLDESNQLEIEEIPNCNINVKHNITVFDSPNSSEGEQSTSNEMEHNRKKKFIFISPFERYKRVMPMIAEQEKQDRQKQDEEEEERLNKLKIKDASSSILKTGQKSLSDQTTSDQSSSLKKNQNFSIPLKQMPGRKRKRDSSVRDSSDERSDSNLSTPIPSLNKKIMQGVNKELLMTEDTTNEQNKQLTVQTVSYDQNLAVKPLRERKKGEKKANAKELRQKGMLPVETFDYKSVDFNNTFQGGSITNDGASQANFMQPKNTRERNDYKHRLVVTNRFSVEKDHPFRTNSLNESLSNFTYTWINETHANFVDSTSNNKEVDCFGLGKTVATALSWFFSDKATGSKMLDVQFLLSSRNQPNRVQVYIGKQFGLEWTDFKIERKTIIIVHGFLSHSNEKWISEMEKAFLKWNDVNVIVVDWSAGGNTWNYYKAAINTRTVGYQISRFLEHITNATTVASDWGTIHLIGHSLGAHICGFAAKEFKKRQSNWIIHRITGLDPAQPCFRNTDSSIHLDKTDAPFVDIIHTNGKLHSNLGLGLPEPIGHVDFYPNGGQSQPGCFESNRTYFGYLPIPQTFIQQAICSHGRSYIYLTESLLLTSTNNCSFWSHYWDLTYRNIKQIISKPCNKDVCIEMGIKAENYPHRGTFFLVTSDSSPYCVNETELSKEVKKQLKIDYIDELED</sequence>
<evidence type="ECO:0000313" key="19">
    <source>
        <dbReference type="Proteomes" id="UP001607303"/>
    </source>
</evidence>
<dbReference type="PRINTS" id="PR00821">
    <property type="entry name" value="TAGLIPASE"/>
</dbReference>
<feature type="region of interest" description="Disordered" evidence="16">
    <location>
        <begin position="627"/>
        <end position="648"/>
    </location>
</feature>
<evidence type="ECO:0000256" key="14">
    <source>
        <dbReference type="ARBA" id="ARBA00043957"/>
    </source>
</evidence>
<dbReference type="EC" id="3.1.1.32" evidence="5"/>
<name>A0ABD2BX93_VESMC</name>
<dbReference type="InterPro" id="IPR010997">
    <property type="entry name" value="HRDC-like_sf"/>
</dbReference>
<dbReference type="GO" id="GO:0005576">
    <property type="term" value="C:extracellular region"/>
    <property type="evidence" value="ECO:0007669"/>
    <property type="project" value="UniProtKB-SubCell"/>
</dbReference>
<dbReference type="GO" id="GO:0005634">
    <property type="term" value="C:nucleus"/>
    <property type="evidence" value="ECO:0007669"/>
    <property type="project" value="UniProtKB-SubCell"/>
</dbReference>
<keyword evidence="8" id="KW-0540">Nuclease</keyword>
<dbReference type="CDD" id="cd06147">
    <property type="entry name" value="Rrp6p_like_exo"/>
    <property type="match status" value="1"/>
</dbReference>
<dbReference type="InterPro" id="IPR000734">
    <property type="entry name" value="TAG_lipase"/>
</dbReference>
<protein>
    <recommendedName>
        <fullName evidence="15">Exosome complex component 10 homolog</fullName>
        <ecNumber evidence="5">3.1.1.32</ecNumber>
    </recommendedName>
</protein>
<comment type="subcellular location">
    <subcellularLocation>
        <location evidence="2">Nucleus</location>
    </subcellularLocation>
    <subcellularLocation>
        <location evidence="3">Secreted</location>
    </subcellularLocation>
</comment>
<dbReference type="Gene3D" id="3.40.50.1820">
    <property type="entry name" value="alpha/beta hydrolase"/>
    <property type="match status" value="1"/>
</dbReference>
<accession>A0ABD2BX93</accession>
<dbReference type="InterPro" id="IPR033906">
    <property type="entry name" value="Lipase_N"/>
</dbReference>
<comment type="similarity">
    <text evidence="14">Belongs to the exosome component 10/RRP6 family.</text>
</comment>
<dbReference type="InterPro" id="IPR002562">
    <property type="entry name" value="3'-5'_exonuclease_dom"/>
</dbReference>
<dbReference type="CDD" id="cd00707">
    <property type="entry name" value="Pancreat_lipase_like"/>
    <property type="match status" value="1"/>
</dbReference>
<comment type="catalytic activity">
    <reaction evidence="1">
        <text>a 1,2-diacyl-sn-glycero-3-phosphocholine + H2O = a 2-acyl-sn-glycero-3-phosphocholine + a fatty acid + H(+)</text>
        <dbReference type="Rhea" id="RHEA:18689"/>
        <dbReference type="ChEBI" id="CHEBI:15377"/>
        <dbReference type="ChEBI" id="CHEBI:15378"/>
        <dbReference type="ChEBI" id="CHEBI:28868"/>
        <dbReference type="ChEBI" id="CHEBI:57643"/>
        <dbReference type="ChEBI" id="CHEBI:57875"/>
        <dbReference type="EC" id="3.1.1.32"/>
    </reaction>
</comment>
<keyword evidence="7" id="KW-0698">rRNA processing</keyword>
<dbReference type="SUPFAM" id="SSF47819">
    <property type="entry name" value="HRDC-like"/>
    <property type="match status" value="1"/>
</dbReference>
<keyword evidence="12" id="KW-1015">Disulfide bond</keyword>
<gene>
    <name evidence="18" type="ORF">V1477_012365</name>
</gene>
<feature type="compositionally biased region" description="Basic and acidic residues" evidence="16">
    <location>
        <begin position="670"/>
        <end position="679"/>
    </location>
</feature>
<dbReference type="GO" id="GO:0000178">
    <property type="term" value="C:exosome (RNase complex)"/>
    <property type="evidence" value="ECO:0007669"/>
    <property type="project" value="UniProtKB-KW"/>
</dbReference>
<dbReference type="InterPro" id="IPR012337">
    <property type="entry name" value="RNaseH-like_sf"/>
</dbReference>
<dbReference type="SUPFAM" id="SSF53098">
    <property type="entry name" value="Ribonuclease H-like"/>
    <property type="match status" value="1"/>
</dbReference>
<feature type="compositionally biased region" description="Basic and acidic residues" evidence="16">
    <location>
        <begin position="740"/>
        <end position="752"/>
    </location>
</feature>
<evidence type="ECO:0000256" key="12">
    <source>
        <dbReference type="ARBA" id="ARBA00023157"/>
    </source>
</evidence>
<keyword evidence="9" id="KW-0378">Hydrolase</keyword>
<evidence type="ECO:0000256" key="16">
    <source>
        <dbReference type="SAM" id="MobiDB-lite"/>
    </source>
</evidence>
<evidence type="ECO:0000256" key="2">
    <source>
        <dbReference type="ARBA" id="ARBA00004123"/>
    </source>
</evidence>
<dbReference type="InterPro" id="IPR013818">
    <property type="entry name" value="Lipase"/>
</dbReference>
<evidence type="ECO:0000256" key="9">
    <source>
        <dbReference type="ARBA" id="ARBA00022801"/>
    </source>
</evidence>
<dbReference type="PANTHER" id="PTHR12124:SF47">
    <property type="entry name" value="EXOSOME COMPONENT 10"/>
    <property type="match status" value="1"/>
</dbReference>
<dbReference type="InterPro" id="IPR044876">
    <property type="entry name" value="HRDC_dom_sf"/>
</dbReference>
<dbReference type="InterPro" id="IPR029058">
    <property type="entry name" value="AB_hydrolase_fold"/>
</dbReference>
<evidence type="ECO:0000256" key="13">
    <source>
        <dbReference type="ARBA" id="ARBA00023242"/>
    </source>
</evidence>
<dbReference type="PANTHER" id="PTHR12124">
    <property type="entry name" value="POLYMYOSITIS/SCLERODERMA AUTOANTIGEN-RELATED"/>
    <property type="match status" value="1"/>
</dbReference>
<keyword evidence="11" id="KW-0269">Exonuclease</keyword>
<dbReference type="SUPFAM" id="SSF53474">
    <property type="entry name" value="alpha/beta-Hydrolases"/>
    <property type="match status" value="1"/>
</dbReference>
<dbReference type="Pfam" id="PF08066">
    <property type="entry name" value="PMC2NT"/>
    <property type="match status" value="1"/>
</dbReference>
<feature type="compositionally biased region" description="Low complexity" evidence="16">
    <location>
        <begin position="704"/>
        <end position="721"/>
    </location>
</feature>
<evidence type="ECO:0000256" key="1">
    <source>
        <dbReference type="ARBA" id="ARBA00000111"/>
    </source>
</evidence>
<evidence type="ECO:0000256" key="8">
    <source>
        <dbReference type="ARBA" id="ARBA00022722"/>
    </source>
</evidence>
<dbReference type="InterPro" id="IPR012588">
    <property type="entry name" value="Exosome-assoc_fac_Rrp6_N"/>
</dbReference>
<dbReference type="InterPro" id="IPR002121">
    <property type="entry name" value="HRDC_dom"/>
</dbReference>
<reference evidence="18 19" key="1">
    <citation type="journal article" date="2024" name="Ann. Entomol. Soc. Am.">
        <title>Genomic analyses of the southern and eastern yellowjacket wasps (Hymenoptera: Vespidae) reveal evolutionary signatures of social life.</title>
        <authorList>
            <person name="Catto M.A."/>
            <person name="Caine P.B."/>
            <person name="Orr S.E."/>
            <person name="Hunt B.G."/>
            <person name="Goodisman M.A.D."/>
        </authorList>
    </citation>
    <scope>NUCLEOTIDE SEQUENCE [LARGE SCALE GENOMIC DNA]</scope>
    <source>
        <strain evidence="18">232</strain>
        <tissue evidence="18">Head and thorax</tissue>
    </source>
</reference>
<dbReference type="Pfam" id="PF01612">
    <property type="entry name" value="DNA_pol_A_exo1"/>
    <property type="match status" value="1"/>
</dbReference>
<evidence type="ECO:0000313" key="18">
    <source>
        <dbReference type="EMBL" id="KAL2737409.1"/>
    </source>
</evidence>
<feature type="compositionally biased region" description="Polar residues" evidence="16">
    <location>
        <begin position="627"/>
        <end position="642"/>
    </location>
</feature>
<keyword evidence="13" id="KW-0539">Nucleus</keyword>
<keyword evidence="19" id="KW-1185">Reference proteome</keyword>
<evidence type="ECO:0000256" key="4">
    <source>
        <dbReference type="ARBA" id="ARBA00010701"/>
    </source>
</evidence>
<dbReference type="EMBL" id="JAYRBN010000065">
    <property type="protein sequence ID" value="KAL2737409.1"/>
    <property type="molecule type" value="Genomic_DNA"/>
</dbReference>
<evidence type="ECO:0000256" key="7">
    <source>
        <dbReference type="ARBA" id="ARBA00022552"/>
    </source>
</evidence>
<proteinExistence type="inferred from homology"/>
<evidence type="ECO:0000259" key="17">
    <source>
        <dbReference type="PROSITE" id="PS50967"/>
    </source>
</evidence>
<dbReference type="FunFam" id="3.30.420.10:FF:000059">
    <property type="entry name" value="Exosome complex exonuclease Rrp6"/>
    <property type="match status" value="1"/>
</dbReference>
<dbReference type="AlphaFoldDB" id="A0ABD2BX93"/>